<proteinExistence type="predicted"/>
<dbReference type="EMBL" id="LZPO01108008">
    <property type="protein sequence ID" value="OBS59606.1"/>
    <property type="molecule type" value="Genomic_DNA"/>
</dbReference>
<evidence type="ECO:0000313" key="1">
    <source>
        <dbReference type="EMBL" id="OBS59606.1"/>
    </source>
</evidence>
<dbReference type="Proteomes" id="UP000092124">
    <property type="component" value="Unassembled WGS sequence"/>
</dbReference>
<dbReference type="OrthoDB" id="5211809at2759"/>
<feature type="non-terminal residue" evidence="1">
    <location>
        <position position="258"/>
    </location>
</feature>
<evidence type="ECO:0000313" key="2">
    <source>
        <dbReference type="Proteomes" id="UP000092124"/>
    </source>
</evidence>
<dbReference type="InterPro" id="IPR036388">
    <property type="entry name" value="WH-like_DNA-bd_sf"/>
</dbReference>
<sequence>TASENTISITPPAAHVEGVHHAFQVLQLAAGQHKAGRRRVLHPSSKRPALAAQHRCTGFPSAEHPCSAQETLPFQGCSSLQRQTSHPLRKQKGTLKTLPFISFVSSNLIHIGQTHFSYSKEGADFFLRGLSAIQPFGSVFRATASRLQSPVILMPKKNQVAVYELIFKEGVMVAKTDVPYAQTPQAGSHKILSDANSRVTLQIETTRLEKELIIHVGCFRHRKHSITDSHSRSEEIAAIQKECKSSLRILKTVLQAAA</sequence>
<keyword evidence="2" id="KW-1185">Reference proteome</keyword>
<protein>
    <submittedName>
        <fullName evidence="1">Uncharacterized protein</fullName>
    </submittedName>
</protein>
<name>A0A1A6G0A9_NEOLE</name>
<reference evidence="1 2" key="1">
    <citation type="submission" date="2016-06" db="EMBL/GenBank/DDBJ databases">
        <title>The Draft Genome Sequence and Annotation of the Desert Woodrat Neotoma lepida.</title>
        <authorList>
            <person name="Campbell M."/>
            <person name="Oakeson K.F."/>
            <person name="Yandell M."/>
            <person name="Halpert J.R."/>
            <person name="Dearing D."/>
        </authorList>
    </citation>
    <scope>NUCLEOTIDE SEQUENCE [LARGE SCALE GENOMIC DNA]</scope>
    <source>
        <strain evidence="1">417</strain>
        <tissue evidence="1">Liver</tissue>
    </source>
</reference>
<organism evidence="1 2">
    <name type="scientific">Neotoma lepida</name>
    <name type="common">Desert woodrat</name>
    <dbReference type="NCBI Taxonomy" id="56216"/>
    <lineage>
        <taxon>Eukaryota</taxon>
        <taxon>Metazoa</taxon>
        <taxon>Chordata</taxon>
        <taxon>Craniata</taxon>
        <taxon>Vertebrata</taxon>
        <taxon>Euteleostomi</taxon>
        <taxon>Mammalia</taxon>
        <taxon>Eutheria</taxon>
        <taxon>Euarchontoglires</taxon>
        <taxon>Glires</taxon>
        <taxon>Rodentia</taxon>
        <taxon>Myomorpha</taxon>
        <taxon>Muroidea</taxon>
        <taxon>Cricetidae</taxon>
        <taxon>Neotominae</taxon>
        <taxon>Neotoma</taxon>
    </lineage>
</organism>
<dbReference type="AlphaFoldDB" id="A0A1A6G0A9"/>
<gene>
    <name evidence="1" type="ORF">A6R68_09268</name>
</gene>
<accession>A0A1A6G0A9</accession>
<feature type="non-terminal residue" evidence="1">
    <location>
        <position position="1"/>
    </location>
</feature>
<dbReference type="Gene3D" id="1.10.10.10">
    <property type="entry name" value="Winged helix-like DNA-binding domain superfamily/Winged helix DNA-binding domain"/>
    <property type="match status" value="1"/>
</dbReference>
<comment type="caution">
    <text evidence="1">The sequence shown here is derived from an EMBL/GenBank/DDBJ whole genome shotgun (WGS) entry which is preliminary data.</text>
</comment>